<evidence type="ECO:0000256" key="7">
    <source>
        <dbReference type="ARBA" id="ARBA00022737"/>
    </source>
</evidence>
<feature type="transmembrane region" description="Helical" evidence="10">
    <location>
        <begin position="40"/>
        <end position="61"/>
    </location>
</feature>
<dbReference type="EMBL" id="JH159152">
    <property type="protein sequence ID" value="EGZ23424.1"/>
    <property type="molecule type" value="Genomic_DNA"/>
</dbReference>
<dbReference type="InterPro" id="IPR047664">
    <property type="entry name" value="SWEET"/>
</dbReference>
<evidence type="ECO:0000313" key="12">
    <source>
        <dbReference type="Proteomes" id="UP000002640"/>
    </source>
</evidence>
<keyword evidence="12" id="KW-1185">Reference proteome</keyword>
<evidence type="ECO:0000256" key="1">
    <source>
        <dbReference type="ARBA" id="ARBA00004651"/>
    </source>
</evidence>
<dbReference type="InterPro" id="IPR004316">
    <property type="entry name" value="SWEET_rpt"/>
</dbReference>
<keyword evidence="4" id="KW-1003">Cell membrane</keyword>
<sequence length="203" mass="22350">MSTFLDAIRVISTITAALVAISPAPDFWKIYKTRSTGPSSILPVIMIFCNCYVWVLYAYLVGNFLPLFANCVFGMLTSVVFGGIYYRWSDDRVHIHKLCAVAFVAMALYTIYYVLGTSSVTNQSDASVEKTLGVISDVVSLVLYASPLETMKKVIQTKDATTLPIIISTIFLTNTVVWTVFAIVDDDMFVMAPNPIGMAHLSS</sequence>
<keyword evidence="8 10" id="KW-1133">Transmembrane helix</keyword>
<dbReference type="GO" id="GO:0005886">
    <property type="term" value="C:plasma membrane"/>
    <property type="evidence" value="ECO:0007669"/>
    <property type="project" value="UniProtKB-SubCell"/>
</dbReference>
<evidence type="ECO:0000256" key="3">
    <source>
        <dbReference type="ARBA" id="ARBA00022448"/>
    </source>
</evidence>
<comment type="subcellular location">
    <subcellularLocation>
        <location evidence="1">Cell membrane</location>
        <topology evidence="1">Multi-pass membrane protein</topology>
    </subcellularLocation>
</comment>
<keyword evidence="5" id="KW-0762">Sugar transport</keyword>
<dbReference type="InParanoid" id="G4Z0Z9"/>
<feature type="transmembrane region" description="Helical" evidence="10">
    <location>
        <begin position="6"/>
        <end position="28"/>
    </location>
</feature>
<dbReference type="GeneID" id="20643313"/>
<keyword evidence="6 10" id="KW-0812">Transmembrane</keyword>
<feature type="transmembrane region" description="Helical" evidence="10">
    <location>
        <begin position="160"/>
        <end position="184"/>
    </location>
</feature>
<keyword evidence="9 10" id="KW-0472">Membrane</keyword>
<dbReference type="OMA" id="MIFCNCY"/>
<dbReference type="PANTHER" id="PTHR10791:SF30">
    <property type="entry name" value="SUGAR TRANSPORTER SWEET1"/>
    <property type="match status" value="1"/>
</dbReference>
<evidence type="ECO:0000256" key="9">
    <source>
        <dbReference type="ARBA" id="ARBA00023136"/>
    </source>
</evidence>
<dbReference type="Gene3D" id="1.20.1280.290">
    <property type="match status" value="2"/>
</dbReference>
<protein>
    <recommendedName>
        <fullName evidence="13">MtN3-like protein</fullName>
    </recommendedName>
</protein>
<comment type="similarity">
    <text evidence="2">Belongs to the SWEET sugar transporter family.</text>
</comment>
<dbReference type="KEGG" id="psoj:PHYSODRAFT_310760"/>
<organism evidence="11 12">
    <name type="scientific">Phytophthora sojae (strain P6497)</name>
    <name type="common">Soybean stem and root rot agent</name>
    <name type="synonym">Phytophthora megasperma f. sp. glycines</name>
    <dbReference type="NCBI Taxonomy" id="1094619"/>
    <lineage>
        <taxon>Eukaryota</taxon>
        <taxon>Sar</taxon>
        <taxon>Stramenopiles</taxon>
        <taxon>Oomycota</taxon>
        <taxon>Peronosporomycetes</taxon>
        <taxon>Peronosporales</taxon>
        <taxon>Peronosporaceae</taxon>
        <taxon>Phytophthora</taxon>
    </lineage>
</organism>
<dbReference type="FunFam" id="1.20.1280.290:FF:000007">
    <property type="entry name" value="Bidirectional sugar transporter SWEET7"/>
    <property type="match status" value="2"/>
</dbReference>
<proteinExistence type="inferred from homology"/>
<evidence type="ECO:0000256" key="8">
    <source>
        <dbReference type="ARBA" id="ARBA00022989"/>
    </source>
</evidence>
<evidence type="ECO:0000256" key="10">
    <source>
        <dbReference type="SAM" id="Phobius"/>
    </source>
</evidence>
<evidence type="ECO:0000256" key="4">
    <source>
        <dbReference type="ARBA" id="ARBA00022475"/>
    </source>
</evidence>
<dbReference type="Pfam" id="PF03083">
    <property type="entry name" value="MtN3_slv"/>
    <property type="match status" value="2"/>
</dbReference>
<keyword evidence="3" id="KW-0813">Transport</keyword>
<reference evidence="11 12" key="1">
    <citation type="journal article" date="2006" name="Science">
        <title>Phytophthora genome sequences uncover evolutionary origins and mechanisms of pathogenesis.</title>
        <authorList>
            <person name="Tyler B.M."/>
            <person name="Tripathy S."/>
            <person name="Zhang X."/>
            <person name="Dehal P."/>
            <person name="Jiang R.H."/>
            <person name="Aerts A."/>
            <person name="Arredondo F.D."/>
            <person name="Baxter L."/>
            <person name="Bensasson D."/>
            <person name="Beynon J.L."/>
            <person name="Chapman J."/>
            <person name="Damasceno C.M."/>
            <person name="Dorrance A.E."/>
            <person name="Dou D."/>
            <person name="Dickerman A.W."/>
            <person name="Dubchak I.L."/>
            <person name="Garbelotto M."/>
            <person name="Gijzen M."/>
            <person name="Gordon S.G."/>
            <person name="Govers F."/>
            <person name="Grunwald N.J."/>
            <person name="Huang W."/>
            <person name="Ivors K.L."/>
            <person name="Jones R.W."/>
            <person name="Kamoun S."/>
            <person name="Krampis K."/>
            <person name="Lamour K.H."/>
            <person name="Lee M.K."/>
            <person name="McDonald W.H."/>
            <person name="Medina M."/>
            <person name="Meijer H.J."/>
            <person name="Nordberg E.K."/>
            <person name="Maclean D.J."/>
            <person name="Ospina-Giraldo M.D."/>
            <person name="Morris P.F."/>
            <person name="Phuntumart V."/>
            <person name="Putnam N.H."/>
            <person name="Rash S."/>
            <person name="Rose J.K."/>
            <person name="Sakihama Y."/>
            <person name="Salamov A.A."/>
            <person name="Savidor A."/>
            <person name="Scheuring C.F."/>
            <person name="Smith B.M."/>
            <person name="Sobral B.W."/>
            <person name="Terry A."/>
            <person name="Torto-Alalibo T.A."/>
            <person name="Win J."/>
            <person name="Xu Z."/>
            <person name="Zhang H."/>
            <person name="Grigoriev I.V."/>
            <person name="Rokhsar D.S."/>
            <person name="Boore J.L."/>
        </authorList>
    </citation>
    <scope>NUCLEOTIDE SEQUENCE [LARGE SCALE GENOMIC DNA]</scope>
    <source>
        <strain evidence="11 12">P6497</strain>
    </source>
</reference>
<dbReference type="AlphaFoldDB" id="G4Z0Z9"/>
<evidence type="ECO:0008006" key="13">
    <source>
        <dbReference type="Google" id="ProtNLM"/>
    </source>
</evidence>
<dbReference type="RefSeq" id="XP_009518712.1">
    <property type="nucleotide sequence ID" value="XM_009520417.1"/>
</dbReference>
<name>G4Z0Z9_PHYSP</name>
<feature type="transmembrane region" description="Helical" evidence="10">
    <location>
        <begin position="98"/>
        <end position="115"/>
    </location>
</feature>
<feature type="transmembrane region" description="Helical" evidence="10">
    <location>
        <begin position="67"/>
        <end position="86"/>
    </location>
</feature>
<dbReference type="SMR" id="G4Z0Z9"/>
<evidence type="ECO:0000256" key="5">
    <source>
        <dbReference type="ARBA" id="ARBA00022597"/>
    </source>
</evidence>
<keyword evidence="7" id="KW-0677">Repeat</keyword>
<gene>
    <name evidence="11" type="ORF">PHYSODRAFT_310760</name>
</gene>
<evidence type="ECO:0000313" key="11">
    <source>
        <dbReference type="EMBL" id="EGZ23424.1"/>
    </source>
</evidence>
<dbReference type="PANTHER" id="PTHR10791">
    <property type="entry name" value="RAG1-ACTIVATING PROTEIN 1"/>
    <property type="match status" value="1"/>
</dbReference>
<accession>G4Z0Z9</accession>
<dbReference type="Proteomes" id="UP000002640">
    <property type="component" value="Unassembled WGS sequence"/>
</dbReference>
<evidence type="ECO:0000256" key="6">
    <source>
        <dbReference type="ARBA" id="ARBA00022692"/>
    </source>
</evidence>
<evidence type="ECO:0000256" key="2">
    <source>
        <dbReference type="ARBA" id="ARBA00007809"/>
    </source>
</evidence>
<dbReference type="GO" id="GO:0051119">
    <property type="term" value="F:sugar transmembrane transporter activity"/>
    <property type="evidence" value="ECO:0007669"/>
    <property type="project" value="InterPro"/>
</dbReference>